<protein>
    <recommendedName>
        <fullName evidence="4">DUF308 domain-containing protein</fullName>
    </recommendedName>
</protein>
<feature type="transmembrane region" description="Helical" evidence="1">
    <location>
        <begin position="120"/>
        <end position="140"/>
    </location>
</feature>
<evidence type="ECO:0000313" key="2">
    <source>
        <dbReference type="EMBL" id="RYJ10496.1"/>
    </source>
</evidence>
<feature type="transmembrane region" description="Helical" evidence="1">
    <location>
        <begin position="36"/>
        <end position="54"/>
    </location>
</feature>
<keyword evidence="1" id="KW-0812">Transmembrane</keyword>
<dbReference type="RefSeq" id="WP_129755653.1">
    <property type="nucleotide sequence ID" value="NZ_JAFKAA010000002.1"/>
</dbReference>
<feature type="transmembrane region" description="Helical" evidence="1">
    <location>
        <begin position="66"/>
        <end position="85"/>
    </location>
</feature>
<proteinExistence type="predicted"/>
<keyword evidence="1" id="KW-0472">Membrane</keyword>
<feature type="transmembrane region" description="Helical" evidence="1">
    <location>
        <begin position="91"/>
        <end position="108"/>
    </location>
</feature>
<accession>A0A482T4X2</accession>
<evidence type="ECO:0000313" key="3">
    <source>
        <dbReference type="Proteomes" id="UP000293535"/>
    </source>
</evidence>
<evidence type="ECO:0008006" key="4">
    <source>
        <dbReference type="Google" id="ProtNLM"/>
    </source>
</evidence>
<name>A0A482T4X2_HALHI</name>
<sequence>MFPRLRAQGPTVLIPLAWLLVGLAHLDVVTDRTVLVFHVVAAVLIAAFATLSWDEMETGVLRVWRDILLVGLLLTVGGIVGLLYAPLRIPFLTTTILGWMVVPGVGLYHTGKRVPAGQRAYMAGAVLSVLGGAVYASALFPPAETALLAGIGLALVGQTVGIAQAVRQPDEIDSG</sequence>
<comment type="caution">
    <text evidence="2">The sequence shown here is derived from an EMBL/GenBank/DDBJ whole genome shotgun (WGS) entry which is preliminary data.</text>
</comment>
<gene>
    <name evidence="2" type="ORF">ELS20_11165</name>
</gene>
<reference evidence="2 3" key="1">
    <citation type="submission" date="2018-12" db="EMBL/GenBank/DDBJ databases">
        <title>Draft genome sequence of Haloarcula hispinica strain 18.1, an halophilic archaeon isolated from Chott El Jerid of Southern Tunisia.</title>
        <authorList>
            <person name="Najjari A."/>
            <person name="Ben Dhia O."/>
            <person name="Ferjani R."/>
            <person name="Mahjoubi M."/>
            <person name="Sghaier H."/>
            <person name="Elshahed M."/>
            <person name="Ouzari H.I."/>
            <person name="Cherid A."/>
            <person name="Youssef N."/>
        </authorList>
    </citation>
    <scope>NUCLEOTIDE SEQUENCE [LARGE SCALE GENOMIC DNA]</scope>
    <source>
        <strain evidence="2 3">18.1</strain>
    </source>
</reference>
<evidence type="ECO:0000256" key="1">
    <source>
        <dbReference type="SAM" id="Phobius"/>
    </source>
</evidence>
<dbReference type="AlphaFoldDB" id="A0A482T4X2"/>
<keyword evidence="1" id="KW-1133">Transmembrane helix</keyword>
<dbReference type="EMBL" id="RZIG01000002">
    <property type="protein sequence ID" value="RYJ10496.1"/>
    <property type="molecule type" value="Genomic_DNA"/>
</dbReference>
<organism evidence="2 3">
    <name type="scientific">Haloarcula hispanica</name>
    <dbReference type="NCBI Taxonomy" id="51589"/>
    <lineage>
        <taxon>Archaea</taxon>
        <taxon>Methanobacteriati</taxon>
        <taxon>Methanobacteriota</taxon>
        <taxon>Stenosarchaea group</taxon>
        <taxon>Halobacteria</taxon>
        <taxon>Halobacteriales</taxon>
        <taxon>Haloarculaceae</taxon>
        <taxon>Haloarcula</taxon>
    </lineage>
</organism>
<dbReference type="Proteomes" id="UP000293535">
    <property type="component" value="Unassembled WGS sequence"/>
</dbReference>